<organism evidence="12 13">
    <name type="scientific">Tetracentron sinense</name>
    <name type="common">Spur-leaf</name>
    <dbReference type="NCBI Taxonomy" id="13715"/>
    <lineage>
        <taxon>Eukaryota</taxon>
        <taxon>Viridiplantae</taxon>
        <taxon>Streptophyta</taxon>
        <taxon>Embryophyta</taxon>
        <taxon>Tracheophyta</taxon>
        <taxon>Spermatophyta</taxon>
        <taxon>Magnoliopsida</taxon>
        <taxon>Trochodendrales</taxon>
        <taxon>Trochodendraceae</taxon>
        <taxon>Tetracentron</taxon>
    </lineage>
</organism>
<evidence type="ECO:0000256" key="6">
    <source>
        <dbReference type="PIRSR" id="PIRSR615500-1"/>
    </source>
</evidence>
<feature type="signal peptide" evidence="8">
    <location>
        <begin position="1"/>
        <end position="26"/>
    </location>
</feature>
<dbReference type="SUPFAM" id="SSF52743">
    <property type="entry name" value="Subtilisin-like"/>
    <property type="match status" value="1"/>
</dbReference>
<dbReference type="InterPro" id="IPR023828">
    <property type="entry name" value="Peptidase_S8_Ser-AS"/>
</dbReference>
<evidence type="ECO:0000256" key="4">
    <source>
        <dbReference type="ARBA" id="ARBA00022801"/>
    </source>
</evidence>
<evidence type="ECO:0000313" key="13">
    <source>
        <dbReference type="Proteomes" id="UP000655225"/>
    </source>
</evidence>
<dbReference type="OrthoDB" id="206201at2759"/>
<evidence type="ECO:0000259" key="9">
    <source>
        <dbReference type="Pfam" id="PF00082"/>
    </source>
</evidence>
<dbReference type="InterPro" id="IPR041469">
    <property type="entry name" value="Subtilisin-like_FN3"/>
</dbReference>
<reference evidence="12 13" key="1">
    <citation type="submission" date="2020-04" db="EMBL/GenBank/DDBJ databases">
        <title>Plant Genome Project.</title>
        <authorList>
            <person name="Zhang R.-G."/>
        </authorList>
    </citation>
    <scope>NUCLEOTIDE SEQUENCE [LARGE SCALE GENOMIC DNA]</scope>
    <source>
        <strain evidence="12">YNK0</strain>
        <tissue evidence="12">Leaf</tissue>
    </source>
</reference>
<dbReference type="InterPro" id="IPR036852">
    <property type="entry name" value="Peptidase_S8/S53_dom_sf"/>
</dbReference>
<proteinExistence type="inferred from homology"/>
<dbReference type="Proteomes" id="UP000655225">
    <property type="component" value="Unassembled WGS sequence"/>
</dbReference>
<feature type="domain" description="Subtilisin-like protease fibronectin type-III" evidence="11">
    <location>
        <begin position="653"/>
        <end position="756"/>
    </location>
</feature>
<sequence>MPSFLSLPLLVFFFSTSLQISQTSFAKETFIALLDPDSKPSPFVAHDHWYASLVSSSPFIHVYRNLIHGFSATLTSHEAQDIEKSHGVLAVFPDSALHLHTTRSPSFLALDRPNSLLSNLSYNGSETIIGIIDTGIWPESESFSDRDLDLDLGSVPIRWRGECEEGVGFNRSNCNRKLIGARFFSGGYEASLIRSNQSFNEFRSPRDSDGHGTHVASIAAGSPVAGAGFQGFAEGTSRGMAPRSRIAVYKVCWASGCLLSDVCAAFEKAVSDGVDIVSVSLGSSRLPFYLDLLSIVSFRASVHGVFVAESAGNEGPYGGSITNTPPWVTTVGAGTLDRDFPASVFLGNGKTVSGTSITVTDRHNQTRYSHPLYLADKITSSLFNFSRQSVKGRIVLCMTDRHVSRISLGASLKYAGAIAMIISHGEIDPNGIITEPHVIPTITVGNSEAKLIQDYIMSDQNPTAVIISHGTVPMHAKPAPIVASFSSRGPNPDAPRILKPDLIAPGVNILGAWTDAVGPSDSVSDDRRLGFNVMSGTSMACPHVSGVAALIKSGHPDWSPTEIKSALMTTSSTHKQYYHRNPLISDEFSGNAASPFDMGAGHLQPERAMDPGLVYDLGYQDYVNFLCGLNFTLKQIQIITGNREVCPENGGKQLNYPAIVVEEEEVEVRELVLVRRLKNVSERPGVYRAKVVGPGGYYKVNVEPKRLRFNGPGETLSFKVVIRKEGKRKKRWHLWAGALSWREIEGNHLVNCPIVVYSAKKYLVAV</sequence>
<keyword evidence="4 7" id="KW-0378">Hydrolase</keyword>
<gene>
    <name evidence="12" type="ORF">HHK36_013631</name>
</gene>
<dbReference type="PROSITE" id="PS00138">
    <property type="entry name" value="SUBTILASE_SER"/>
    <property type="match status" value="1"/>
</dbReference>
<dbReference type="Pfam" id="PF05922">
    <property type="entry name" value="Inhibitor_I9"/>
    <property type="match status" value="1"/>
</dbReference>
<keyword evidence="13" id="KW-1185">Reference proteome</keyword>
<name>A0A834Z3N1_TETSI</name>
<dbReference type="EMBL" id="JABCRI010000009">
    <property type="protein sequence ID" value="KAF8400334.1"/>
    <property type="molecule type" value="Genomic_DNA"/>
</dbReference>
<dbReference type="InterPro" id="IPR022398">
    <property type="entry name" value="Peptidase_S8_His-AS"/>
</dbReference>
<comment type="similarity">
    <text evidence="1 7">Belongs to the peptidase S8 family.</text>
</comment>
<dbReference type="InterPro" id="IPR034197">
    <property type="entry name" value="Peptidases_S8_3"/>
</dbReference>
<evidence type="ECO:0008006" key="14">
    <source>
        <dbReference type="Google" id="ProtNLM"/>
    </source>
</evidence>
<feature type="active site" description="Charge relay system" evidence="6 7">
    <location>
        <position position="211"/>
    </location>
</feature>
<feature type="active site" description="Charge relay system" evidence="6 7">
    <location>
        <position position="538"/>
    </location>
</feature>
<dbReference type="GO" id="GO:0004252">
    <property type="term" value="F:serine-type endopeptidase activity"/>
    <property type="evidence" value="ECO:0007669"/>
    <property type="project" value="UniProtKB-UniRule"/>
</dbReference>
<dbReference type="OMA" id="EPHVIPT"/>
<evidence type="ECO:0000256" key="8">
    <source>
        <dbReference type="SAM" id="SignalP"/>
    </source>
</evidence>
<evidence type="ECO:0000256" key="5">
    <source>
        <dbReference type="ARBA" id="ARBA00022825"/>
    </source>
</evidence>
<evidence type="ECO:0000256" key="3">
    <source>
        <dbReference type="ARBA" id="ARBA00022729"/>
    </source>
</evidence>
<dbReference type="InterPro" id="IPR045051">
    <property type="entry name" value="SBT"/>
</dbReference>
<comment type="caution">
    <text evidence="12">The sequence shown here is derived from an EMBL/GenBank/DDBJ whole genome shotgun (WGS) entry which is preliminary data.</text>
</comment>
<dbReference type="PROSITE" id="PS51892">
    <property type="entry name" value="SUBTILASE"/>
    <property type="match status" value="1"/>
</dbReference>
<dbReference type="Gene3D" id="3.30.70.80">
    <property type="entry name" value="Peptidase S8 propeptide/proteinase inhibitor I9"/>
    <property type="match status" value="1"/>
</dbReference>
<evidence type="ECO:0000313" key="12">
    <source>
        <dbReference type="EMBL" id="KAF8400334.1"/>
    </source>
</evidence>
<dbReference type="AlphaFoldDB" id="A0A834Z3N1"/>
<protein>
    <recommendedName>
        <fullName evidence="14">Subtilisin-like protease SBT1.5</fullName>
    </recommendedName>
</protein>
<feature type="chain" id="PRO_5032556762" description="Subtilisin-like protease SBT1.5" evidence="8">
    <location>
        <begin position="27"/>
        <end position="766"/>
    </location>
</feature>
<dbReference type="InterPro" id="IPR037045">
    <property type="entry name" value="S8pro/Inhibitor_I9_sf"/>
</dbReference>
<keyword evidence="2 7" id="KW-0645">Protease</keyword>
<dbReference type="CDD" id="cd02120">
    <property type="entry name" value="PA_subtilisin_like"/>
    <property type="match status" value="1"/>
</dbReference>
<feature type="domain" description="Inhibitor I9" evidence="10">
    <location>
        <begin position="30"/>
        <end position="100"/>
    </location>
</feature>
<dbReference type="GO" id="GO:0006508">
    <property type="term" value="P:proteolysis"/>
    <property type="evidence" value="ECO:0007669"/>
    <property type="project" value="UniProtKB-KW"/>
</dbReference>
<evidence type="ECO:0000256" key="7">
    <source>
        <dbReference type="PROSITE-ProRule" id="PRU01240"/>
    </source>
</evidence>
<dbReference type="InterPro" id="IPR000209">
    <property type="entry name" value="Peptidase_S8/S53_dom"/>
</dbReference>
<dbReference type="Gene3D" id="3.50.30.30">
    <property type="match status" value="1"/>
</dbReference>
<dbReference type="Pfam" id="PF00082">
    <property type="entry name" value="Peptidase_S8"/>
    <property type="match status" value="1"/>
</dbReference>
<dbReference type="Gene3D" id="3.40.50.200">
    <property type="entry name" value="Peptidase S8/S53 domain"/>
    <property type="match status" value="1"/>
</dbReference>
<dbReference type="FunFam" id="3.40.50.200:FF:000006">
    <property type="entry name" value="Subtilisin-like protease SBT1.5"/>
    <property type="match status" value="1"/>
</dbReference>
<keyword evidence="3 8" id="KW-0732">Signal</keyword>
<evidence type="ECO:0000259" key="11">
    <source>
        <dbReference type="Pfam" id="PF17766"/>
    </source>
</evidence>
<dbReference type="PANTHER" id="PTHR10795">
    <property type="entry name" value="PROPROTEIN CONVERTASE SUBTILISIN/KEXIN"/>
    <property type="match status" value="1"/>
</dbReference>
<keyword evidence="5 7" id="KW-0720">Serine protease</keyword>
<evidence type="ECO:0000256" key="2">
    <source>
        <dbReference type="ARBA" id="ARBA00022670"/>
    </source>
</evidence>
<dbReference type="Gene3D" id="2.60.40.2310">
    <property type="match status" value="1"/>
</dbReference>
<dbReference type="PROSITE" id="PS00137">
    <property type="entry name" value="SUBTILASE_HIS"/>
    <property type="match status" value="1"/>
</dbReference>
<feature type="domain" description="Peptidase S8/S53" evidence="9">
    <location>
        <begin position="124"/>
        <end position="576"/>
    </location>
</feature>
<feature type="active site" description="Charge relay system" evidence="6 7">
    <location>
        <position position="133"/>
    </location>
</feature>
<dbReference type="CDD" id="cd04852">
    <property type="entry name" value="Peptidases_S8_3"/>
    <property type="match status" value="1"/>
</dbReference>
<dbReference type="InterPro" id="IPR015500">
    <property type="entry name" value="Peptidase_S8_subtilisin-rel"/>
</dbReference>
<evidence type="ECO:0000259" key="10">
    <source>
        <dbReference type="Pfam" id="PF05922"/>
    </source>
</evidence>
<dbReference type="Pfam" id="PF17766">
    <property type="entry name" value="fn3_6"/>
    <property type="match status" value="1"/>
</dbReference>
<dbReference type="InterPro" id="IPR010259">
    <property type="entry name" value="S8pro/Inhibitor_I9"/>
</dbReference>
<evidence type="ECO:0000256" key="1">
    <source>
        <dbReference type="ARBA" id="ARBA00011073"/>
    </source>
</evidence>
<dbReference type="PRINTS" id="PR00723">
    <property type="entry name" value="SUBTILISIN"/>
</dbReference>
<accession>A0A834Z3N1</accession>